<keyword evidence="4" id="KW-0808">Transferase</keyword>
<dbReference type="EC" id="2.7.1.26" evidence="1"/>
<keyword evidence="6" id="KW-0067">ATP-binding</keyword>
<dbReference type="InterPro" id="IPR023465">
    <property type="entry name" value="Riboflavin_kinase_dom_sf"/>
</dbReference>
<evidence type="ECO:0000256" key="1">
    <source>
        <dbReference type="ARBA" id="ARBA00012105"/>
    </source>
</evidence>
<dbReference type="SUPFAM" id="SSF82114">
    <property type="entry name" value="Riboflavin kinase-like"/>
    <property type="match status" value="1"/>
</dbReference>
<dbReference type="RefSeq" id="WP_051412739.1">
    <property type="nucleotide sequence ID" value="NZ_CP023173.1"/>
</dbReference>
<dbReference type="GO" id="GO:0009231">
    <property type="term" value="P:riboflavin biosynthetic process"/>
    <property type="evidence" value="ECO:0007669"/>
    <property type="project" value="InterPro"/>
</dbReference>
<evidence type="ECO:0000256" key="5">
    <source>
        <dbReference type="ARBA" id="ARBA00022741"/>
    </source>
</evidence>
<comment type="catalytic activity">
    <reaction evidence="7">
        <text>riboflavin + ATP = FMN + ADP + H(+)</text>
        <dbReference type="Rhea" id="RHEA:14357"/>
        <dbReference type="ChEBI" id="CHEBI:15378"/>
        <dbReference type="ChEBI" id="CHEBI:30616"/>
        <dbReference type="ChEBI" id="CHEBI:57986"/>
        <dbReference type="ChEBI" id="CHEBI:58210"/>
        <dbReference type="ChEBI" id="CHEBI:456216"/>
        <dbReference type="EC" id="2.7.1.26"/>
    </reaction>
</comment>
<dbReference type="EMBL" id="CP023173">
    <property type="protein sequence ID" value="ASZ09099.1"/>
    <property type="molecule type" value="Genomic_DNA"/>
</dbReference>
<feature type="domain" description="Riboflavin kinase" evidence="8">
    <location>
        <begin position="150"/>
        <end position="272"/>
    </location>
</feature>
<evidence type="ECO:0000256" key="7">
    <source>
        <dbReference type="ARBA" id="ARBA00047880"/>
    </source>
</evidence>
<dbReference type="AlphaFoldDB" id="A0A249SNC2"/>
<reference evidence="9 10" key="1">
    <citation type="submission" date="2017-08" db="EMBL/GenBank/DDBJ databases">
        <title>Complete Genome Sequence of Mesoplasma chauliocola.</title>
        <authorList>
            <person name="Knight T.F.Jr."/>
            <person name="Citino T."/>
        </authorList>
    </citation>
    <scope>NUCLEOTIDE SEQUENCE [LARGE SCALE GENOMIC DNA]</scope>
    <source>
        <strain evidence="9 10">CHPA-2</strain>
    </source>
</reference>
<sequence length="274" mass="32218">MTVHYNEMLMMLYNMPKNAAIFADFDKWDENENKLIALAKKTNNDLILVQKELNNFNHIISSKGIEQKAKELNCELVLWHSFNEEYDYSRIKQDLNITKAFVFDNNKDLLKIKENFEDIEILNYDQKLNLNINKLEELLKNGKVKEYQKLNGFNFGFKGFIEHGNHIGRTINYPTANIVINNELVLKEAVYITTVKLPNDDKKYPSISAYWTNKNGINVFETHIINFNQDIYGWGVEIELVEFIRESIKVKDLDELKCLLNDDKQKALEYFKGE</sequence>
<keyword evidence="3" id="KW-0288">FMN</keyword>
<proteinExistence type="predicted"/>
<dbReference type="GO" id="GO:0008531">
    <property type="term" value="F:riboflavin kinase activity"/>
    <property type="evidence" value="ECO:0007669"/>
    <property type="project" value="UniProtKB-EC"/>
</dbReference>
<keyword evidence="2" id="KW-0285">Flavoprotein</keyword>
<protein>
    <recommendedName>
        <fullName evidence="1">riboflavin kinase</fullName>
        <ecNumber evidence="1">2.7.1.26</ecNumber>
    </recommendedName>
</protein>
<name>A0A249SNC2_9MOLU</name>
<dbReference type="GO" id="GO:0005524">
    <property type="term" value="F:ATP binding"/>
    <property type="evidence" value="ECO:0007669"/>
    <property type="project" value="UniProtKB-KW"/>
</dbReference>
<dbReference type="InterPro" id="IPR015865">
    <property type="entry name" value="Riboflavin_kinase_bac/euk"/>
</dbReference>
<dbReference type="KEGG" id="mchc:CK556_01855"/>
<dbReference type="GO" id="GO:0009398">
    <property type="term" value="P:FMN biosynthetic process"/>
    <property type="evidence" value="ECO:0007669"/>
    <property type="project" value="TreeGrafter"/>
</dbReference>
<evidence type="ECO:0000313" key="10">
    <source>
        <dbReference type="Proteomes" id="UP000232229"/>
    </source>
</evidence>
<evidence type="ECO:0000256" key="4">
    <source>
        <dbReference type="ARBA" id="ARBA00022679"/>
    </source>
</evidence>
<dbReference type="Gene3D" id="2.40.30.30">
    <property type="entry name" value="Riboflavin kinase-like"/>
    <property type="match status" value="1"/>
</dbReference>
<dbReference type="STRING" id="1336232.GCA_000518825_00333"/>
<dbReference type="InterPro" id="IPR023468">
    <property type="entry name" value="Riboflavin_kinase"/>
</dbReference>
<organism evidence="9 10">
    <name type="scientific">Mesoplasma chauliocola</name>
    <dbReference type="NCBI Taxonomy" id="216427"/>
    <lineage>
        <taxon>Bacteria</taxon>
        <taxon>Bacillati</taxon>
        <taxon>Mycoplasmatota</taxon>
        <taxon>Mollicutes</taxon>
        <taxon>Entomoplasmatales</taxon>
        <taxon>Entomoplasmataceae</taxon>
        <taxon>Mesoplasma</taxon>
    </lineage>
</organism>
<dbReference type="SMART" id="SM00904">
    <property type="entry name" value="Flavokinase"/>
    <property type="match status" value="1"/>
</dbReference>
<dbReference type="PANTHER" id="PTHR22749:SF6">
    <property type="entry name" value="RIBOFLAVIN KINASE"/>
    <property type="match status" value="1"/>
</dbReference>
<accession>A0A249SNC2</accession>
<evidence type="ECO:0000256" key="6">
    <source>
        <dbReference type="ARBA" id="ARBA00022840"/>
    </source>
</evidence>
<evidence type="ECO:0000313" key="9">
    <source>
        <dbReference type="EMBL" id="ASZ09099.1"/>
    </source>
</evidence>
<dbReference type="Pfam" id="PF01687">
    <property type="entry name" value="Flavokinase"/>
    <property type="match status" value="1"/>
</dbReference>
<keyword evidence="5" id="KW-0547">Nucleotide-binding</keyword>
<dbReference type="Proteomes" id="UP000232229">
    <property type="component" value="Chromosome"/>
</dbReference>
<gene>
    <name evidence="9" type="ORF">CK556_01855</name>
</gene>
<evidence type="ECO:0000259" key="8">
    <source>
        <dbReference type="SMART" id="SM00904"/>
    </source>
</evidence>
<keyword evidence="10" id="KW-1185">Reference proteome</keyword>
<dbReference type="PANTHER" id="PTHR22749">
    <property type="entry name" value="RIBOFLAVIN KINASE/FMN ADENYLYLTRANSFERASE"/>
    <property type="match status" value="1"/>
</dbReference>
<evidence type="ECO:0000256" key="2">
    <source>
        <dbReference type="ARBA" id="ARBA00022630"/>
    </source>
</evidence>
<evidence type="ECO:0000256" key="3">
    <source>
        <dbReference type="ARBA" id="ARBA00022643"/>
    </source>
</evidence>